<dbReference type="Proteomes" id="UP001483337">
    <property type="component" value="Chromosome"/>
</dbReference>
<name>A0ABZ2UN19_9CYAN</name>
<dbReference type="InterPro" id="IPR002397">
    <property type="entry name" value="Cyt_P450_B"/>
</dbReference>
<proteinExistence type="inferred from homology"/>
<dbReference type="RefSeq" id="WP_353929678.1">
    <property type="nucleotide sequence ID" value="NZ_CP150886.1"/>
</dbReference>
<dbReference type="PANTHER" id="PTHR46696">
    <property type="entry name" value="P450, PUTATIVE (EUROFUNG)-RELATED"/>
    <property type="match status" value="1"/>
</dbReference>
<dbReference type="SUPFAM" id="SSF48264">
    <property type="entry name" value="Cytochrome P450"/>
    <property type="match status" value="1"/>
</dbReference>
<reference evidence="2 3" key="1">
    <citation type="submission" date="2024-04" db="EMBL/GenBank/DDBJ databases">
        <title>Okeanomitos corallinicola gen. &amp; sp. nov. (Nostocales, Cyanobacteria), a new toxic marine heterocyst-forming cyanobacterium from a coral reef.</title>
        <authorList>
            <person name="Li H."/>
            <person name="Li R."/>
            <person name="Kang J."/>
            <person name="Hii K.S."/>
            <person name="Mohamed H.F."/>
            <person name="Xu X."/>
            <person name="Luo Z."/>
        </authorList>
    </citation>
    <scope>NUCLEOTIDE SEQUENCE [LARGE SCALE GENOMIC DNA]</scope>
    <source>
        <strain evidence="2 3">TIOX110</strain>
    </source>
</reference>
<evidence type="ECO:0000256" key="1">
    <source>
        <dbReference type="ARBA" id="ARBA00010617"/>
    </source>
</evidence>
<evidence type="ECO:0000313" key="3">
    <source>
        <dbReference type="Proteomes" id="UP001483337"/>
    </source>
</evidence>
<keyword evidence="3" id="KW-1185">Reference proteome</keyword>
<organism evidence="2 3">
    <name type="scientific">Okeanomitos corallinicola TIOX110</name>
    <dbReference type="NCBI Taxonomy" id="3133117"/>
    <lineage>
        <taxon>Bacteria</taxon>
        <taxon>Bacillati</taxon>
        <taxon>Cyanobacteriota</taxon>
        <taxon>Cyanophyceae</taxon>
        <taxon>Nostocales</taxon>
        <taxon>Aphanizomenonaceae</taxon>
        <taxon>Okeanomitos</taxon>
    </lineage>
</organism>
<evidence type="ECO:0000313" key="2">
    <source>
        <dbReference type="EMBL" id="WZB86764.1"/>
    </source>
</evidence>
<gene>
    <name evidence="2" type="ORF">WJM97_15365</name>
</gene>
<dbReference type="CDD" id="cd20625">
    <property type="entry name" value="CYP164-like"/>
    <property type="match status" value="1"/>
</dbReference>
<dbReference type="EMBL" id="CP150886">
    <property type="protein sequence ID" value="WZB86764.1"/>
    <property type="molecule type" value="Genomic_DNA"/>
</dbReference>
<comment type="similarity">
    <text evidence="1">Belongs to the cytochrome P450 family.</text>
</comment>
<dbReference type="PANTHER" id="PTHR46696:SF1">
    <property type="entry name" value="CYTOCHROME P450 YJIB-RELATED"/>
    <property type="match status" value="1"/>
</dbReference>
<protein>
    <submittedName>
        <fullName evidence="2">Cytochrome P450</fullName>
    </submittedName>
</protein>
<dbReference type="Pfam" id="PF00067">
    <property type="entry name" value="p450"/>
    <property type="match status" value="1"/>
</dbReference>
<accession>A0ABZ2UN19</accession>
<sequence length="411" mass="46702">MQTEILQLGEKYDLLNPLFFANPDPILDQMRIEDPIYWHSQLESWIVTRYVDVYNIIRDPQFSVDRGGKIAKSKSLSVQNQLDFCNQYFTQWMVFSDPPRHTRLRNLVGKAFTSQLIRSLHPLIQNFADELIDGIKSAGKMELIQDFATPLPALVTAKFLGIPVEDIPLLKCWSRDMFMLFGAGWASEKVVNTTYHSLVESIQYFDDLIAHYRRFPGDNLITQLIAAEDCDSVLSNEEMTAICITLMAGAYETTTYLISNGLLALLQHPQQLQMLQENPQLIDSTVEEILRYCGPAFSVVRRAIAPVEIDGKLIDEGQKIYCVLHAANHDPDKFPLPNKFDITRLENRHLGLGQGIHVCLGAALTRLETKIAISTILQCCQNIHLEQQQLTWIPNLAMRGLQTLPILFSKV</sequence>
<dbReference type="InterPro" id="IPR001128">
    <property type="entry name" value="Cyt_P450"/>
</dbReference>
<dbReference type="Gene3D" id="1.10.630.10">
    <property type="entry name" value="Cytochrome P450"/>
    <property type="match status" value="1"/>
</dbReference>
<dbReference type="InterPro" id="IPR036396">
    <property type="entry name" value="Cyt_P450_sf"/>
</dbReference>
<dbReference type="PRINTS" id="PR00359">
    <property type="entry name" value="BP450"/>
</dbReference>